<evidence type="ECO:0000313" key="3">
    <source>
        <dbReference type="Proteomes" id="UP001260980"/>
    </source>
</evidence>
<sequence>MRSIKPTLESLNHWITEIPAKIYALSELDLSDRTQPNKWSKKEILGHLSDSALNNLQRFVRAQYEDQPYVVIKYAQNQWVELMNYQSLPIDHILNLWLSLNKQIAEVIAKIPEDKLQNSCKIDEEQTVTLEWLIKDYIEHLEHHLKQIFNTL</sequence>
<dbReference type="Proteomes" id="UP001260980">
    <property type="component" value="Unassembled WGS sequence"/>
</dbReference>
<evidence type="ECO:0000259" key="1">
    <source>
        <dbReference type="Pfam" id="PF12867"/>
    </source>
</evidence>
<feature type="domain" description="DinB-like" evidence="1">
    <location>
        <begin position="24"/>
        <end position="148"/>
    </location>
</feature>
<keyword evidence="3" id="KW-1185">Reference proteome</keyword>
<gene>
    <name evidence="2" type="ORF">RQP52_27060</name>
</gene>
<organism evidence="2 3">
    <name type="scientific">Paenibacillus violae</name>
    <dbReference type="NCBI Taxonomy" id="3077234"/>
    <lineage>
        <taxon>Bacteria</taxon>
        <taxon>Bacillati</taxon>
        <taxon>Bacillota</taxon>
        <taxon>Bacilli</taxon>
        <taxon>Bacillales</taxon>
        <taxon>Paenibacillaceae</taxon>
        <taxon>Paenibacillus</taxon>
    </lineage>
</organism>
<accession>A0ABU3RKV4</accession>
<reference evidence="2 3" key="1">
    <citation type="submission" date="2023-10" db="EMBL/GenBank/DDBJ databases">
        <title>Paenibacillus strain PFR10 Genome sequencing and assembly.</title>
        <authorList>
            <person name="Kim I."/>
        </authorList>
    </citation>
    <scope>NUCLEOTIDE SEQUENCE [LARGE SCALE GENOMIC DNA]</scope>
    <source>
        <strain evidence="2 3">PFR10</strain>
    </source>
</reference>
<evidence type="ECO:0000313" key="2">
    <source>
        <dbReference type="EMBL" id="MDU0204753.1"/>
    </source>
</evidence>
<dbReference type="Pfam" id="PF12867">
    <property type="entry name" value="DinB_2"/>
    <property type="match status" value="1"/>
</dbReference>
<proteinExistence type="predicted"/>
<name>A0ABU3RKV4_9BACL</name>
<comment type="caution">
    <text evidence="2">The sequence shown here is derived from an EMBL/GenBank/DDBJ whole genome shotgun (WGS) entry which is preliminary data.</text>
</comment>
<dbReference type="EMBL" id="JAWCUD010000011">
    <property type="protein sequence ID" value="MDU0204753.1"/>
    <property type="molecule type" value="Genomic_DNA"/>
</dbReference>
<dbReference type="Gene3D" id="1.20.120.450">
    <property type="entry name" value="dinb family like domain"/>
    <property type="match status" value="1"/>
</dbReference>
<dbReference type="InterPro" id="IPR024775">
    <property type="entry name" value="DinB-like"/>
</dbReference>
<dbReference type="SUPFAM" id="SSF109854">
    <property type="entry name" value="DinB/YfiT-like putative metalloenzymes"/>
    <property type="match status" value="1"/>
</dbReference>
<dbReference type="InterPro" id="IPR034660">
    <property type="entry name" value="DinB/YfiT-like"/>
</dbReference>
<protein>
    <submittedName>
        <fullName evidence="2">DinB family protein</fullName>
    </submittedName>
</protein>